<dbReference type="EMBL" id="MN739849">
    <property type="protein sequence ID" value="QHT74387.1"/>
    <property type="molecule type" value="Genomic_DNA"/>
</dbReference>
<proteinExistence type="predicted"/>
<organism evidence="1">
    <name type="scientific">viral metagenome</name>
    <dbReference type="NCBI Taxonomy" id="1070528"/>
    <lineage>
        <taxon>unclassified sequences</taxon>
        <taxon>metagenomes</taxon>
        <taxon>organismal metagenomes</taxon>
    </lineage>
</organism>
<accession>A0A6C0H1U0</accession>
<dbReference type="AlphaFoldDB" id="A0A6C0H1U0"/>
<sequence length="658" mass="77877">MSIKEKPPEFFKSVKTSLKSILKHPVINTPIINDAVIRANKIVIHTLQYLKLYLLDYYDKNNHSLPVISKEFINNSMKVVCGEKEEKRGKPPSEETISLKEKLTSFYNEHYLPTTQNDPINYTGLNTVMDYLKEDIMTMYENNIQLHYVDYIERLVNVVWKKKIITEKIRKLCKTKAERETRIRNLCSELRKIKNDLLNVDKSAYKSKSYYHKWITEQRMHVLPNKKKYEKDSIYYDLKCSPMDYFPSMIYMMKQVEREDESVNIVFPLRSEIAPKYIRLDTTTLVNLLLRKEQGNKGYYKTKGNLKKYEDEIWQFFFRTERKIFTKTGYSFHHMISTDGIGVSVLFLRKDLVGKKLPMMKTKATKELYIDELDNYKNLQSKKIVGIDAGKCDLIYCVDGANKDANVFRYSQDQRRKETKMKKFNNIILAMKTNKIGGKTIIEYETELSNFNKKTLDITKFKEYLQEKNRINNILFDFYGKELFRKLKFGRYINTKRNEQKMINQFKKIFGKPEEVVICIGDWEQKKQMKYKEPTLGKGMRTLFRKYNYNVFLVDEFRTSCKCSNCNGGVCEKFMVRKNPKPRPKKTKENPKKEIKYDETRLVHGLLRCKSGCGLWNRDRNGSSNIYKIAENAINKLERPSYLCREITSNHPLLPSVG</sequence>
<name>A0A6C0H1U0_9ZZZZ</name>
<reference evidence="1" key="1">
    <citation type="journal article" date="2020" name="Nature">
        <title>Giant virus diversity and host interactions through global metagenomics.</title>
        <authorList>
            <person name="Schulz F."/>
            <person name="Roux S."/>
            <person name="Paez-Espino D."/>
            <person name="Jungbluth S."/>
            <person name="Walsh D.A."/>
            <person name="Denef V.J."/>
            <person name="McMahon K.D."/>
            <person name="Konstantinidis K.T."/>
            <person name="Eloe-Fadrosh E.A."/>
            <person name="Kyrpides N.C."/>
            <person name="Woyke T."/>
        </authorList>
    </citation>
    <scope>NUCLEOTIDE SEQUENCE</scope>
    <source>
        <strain evidence="1">GVMAG-M-3300023179-59</strain>
    </source>
</reference>
<evidence type="ECO:0000313" key="1">
    <source>
        <dbReference type="EMBL" id="QHT74387.1"/>
    </source>
</evidence>
<protein>
    <submittedName>
        <fullName evidence="1">Uncharacterized protein</fullName>
    </submittedName>
</protein>